<organism evidence="2 3">
    <name type="scientific">Agrobacterium deltaense Zutra 3/1</name>
    <dbReference type="NCBI Taxonomy" id="1183427"/>
    <lineage>
        <taxon>Bacteria</taxon>
        <taxon>Pseudomonadati</taxon>
        <taxon>Pseudomonadota</taxon>
        <taxon>Alphaproteobacteria</taxon>
        <taxon>Hyphomicrobiales</taxon>
        <taxon>Rhizobiaceae</taxon>
        <taxon>Rhizobium/Agrobacterium group</taxon>
        <taxon>Agrobacterium</taxon>
    </lineage>
</organism>
<dbReference type="Gene3D" id="3.90.1580.10">
    <property type="entry name" value="paralog of FGE (formylglycine-generating enzyme)"/>
    <property type="match status" value="1"/>
</dbReference>
<dbReference type="InterPro" id="IPR054114">
    <property type="entry name" value="Mtd_2nd"/>
</dbReference>
<dbReference type="AlphaFoldDB" id="A0A1S7QS71"/>
<gene>
    <name evidence="2" type="ORF">AGR7C_Lc100062</name>
</gene>
<dbReference type="EMBL" id="FBWG01000028">
    <property type="protein sequence ID" value="CUX40768.1"/>
    <property type="molecule type" value="Genomic_DNA"/>
</dbReference>
<dbReference type="Pfam" id="PF21916">
    <property type="entry name" value="mtd_2nd"/>
    <property type="match status" value="1"/>
</dbReference>
<dbReference type="SUPFAM" id="SSF56436">
    <property type="entry name" value="C-type lectin-like"/>
    <property type="match status" value="1"/>
</dbReference>
<dbReference type="RefSeq" id="WP_080819405.1">
    <property type="nucleotide sequence ID" value="NZ_LT009749.1"/>
</dbReference>
<feature type="domain" description="Major tropism determinant second" evidence="1">
    <location>
        <begin position="22"/>
        <end position="119"/>
    </location>
</feature>
<dbReference type="InterPro" id="IPR016187">
    <property type="entry name" value="CTDL_fold"/>
</dbReference>
<dbReference type="Proteomes" id="UP000191987">
    <property type="component" value="Unassembled WGS sequence"/>
</dbReference>
<evidence type="ECO:0000313" key="2">
    <source>
        <dbReference type="EMBL" id="CUX40768.1"/>
    </source>
</evidence>
<dbReference type="InterPro" id="IPR042095">
    <property type="entry name" value="SUMF_sf"/>
</dbReference>
<evidence type="ECO:0000259" key="1">
    <source>
        <dbReference type="Pfam" id="PF21916"/>
    </source>
</evidence>
<reference evidence="2 3" key="1">
    <citation type="submission" date="2016-01" db="EMBL/GenBank/DDBJ databases">
        <authorList>
            <person name="Oliw E.H."/>
        </authorList>
    </citation>
    <scope>NUCLEOTIDE SEQUENCE [LARGE SCALE GENOMIC DNA]</scope>
    <source>
        <strain evidence="2 3">Zutra 3-1</strain>
    </source>
</reference>
<dbReference type="Gene3D" id="2.80.20.10">
    <property type="entry name" value="Tail fiber receptor-binding protein"/>
    <property type="match status" value="1"/>
</dbReference>
<protein>
    <recommendedName>
        <fullName evidence="1">Major tropism determinant second domain-containing protein</fullName>
    </recommendedName>
</protein>
<sequence>MTATAEQQTISIHNPSHGAPILIATGPTSISIKAGSLVEIGDRTYSYDRETAIALDDLVPGRDYAVGINAMGDLFATVANDNPLKADFFAGFHFAPGGNAVERKGGDSAPAINPHSLWDIEYRPACPDPRGMVRVIAGNIVWVDIYLLGVDHAVHGTSRFGVTPATGSTLDLLDYPTAKSILEGHGKRLLTYDEFRTAAHGVTERSAANNRPRTTGLDAARTSLYGLMQATGNLWVWGTDGDIDDPRPSIFGGSWLYGESAGSRYASLGYWPGYSDGHLGARGASDHLTPA</sequence>
<name>A0A1S7QS71_9HYPH</name>
<dbReference type="SUPFAM" id="SSF141658">
    <property type="entry name" value="Bacteriophage trimeric proteins domain"/>
    <property type="match status" value="1"/>
</dbReference>
<evidence type="ECO:0000313" key="3">
    <source>
        <dbReference type="Proteomes" id="UP000191987"/>
    </source>
</evidence>
<proteinExistence type="predicted"/>
<accession>A0A1S7QS71</accession>